<keyword evidence="1" id="KW-0812">Transmembrane</keyword>
<sequence>MRWRMTFRRLDTPPQAYVRVRRIITLALGALVRTGGVCVFLVTITFSVGALLSFIKIGDSSILERTIKWHKQTHTFLATQFNEYEQIGSIDILILGPSRAYSNYDITEIESSNYQAFSFGTSAQTPKQSYYFLKYALARKKPKLIIYDFYSRMFSTEGVEALPYLLHDAPLDLEMLQMAAAHRSLIPLRVVVAEVIDRLRHPRPANVIIPNNGNRTYVGKGYAVKLSKNSTLTAPRAYPMLEDQVESYMTLLDLAAASGIPVVTVLGPPFEQREDMPASVRKDWDAFRSTLAKRGAPIVDASLFLPKLDPTTLFADREHLNKLGGTIFTRALMEHLQAKGLLPPPRDPAQVQRTVFGVRYSAQSHIPHKFDMAATSGTGFDLPFSILEQVHAGPDGREIELGNSPQISVADIDLDGRKAPVLRIQNTTDQEVSLRRKFIDEKSVYGLGDKSLAGRAVRFGVWVTGIVVRRFGWRRPRRLGWLADGIRWLLTFHLVCFAWVFFRAATLTEASAFLSSIAHWREGSALSLFTGETTFLVAALAGIALVELTALIGPRFNFISASESSPVLRYLSIGFLASFIVYFGAFQQGRFLYFQF</sequence>
<feature type="transmembrane region" description="Helical" evidence="1">
    <location>
        <begin position="485"/>
        <end position="505"/>
    </location>
</feature>
<dbReference type="SUPFAM" id="SSF52266">
    <property type="entry name" value="SGNH hydrolase"/>
    <property type="match status" value="1"/>
</dbReference>
<dbReference type="Proteomes" id="UP000031971">
    <property type="component" value="Unassembled WGS sequence"/>
</dbReference>
<proteinExistence type="predicted"/>
<protein>
    <submittedName>
        <fullName evidence="2">Putative poly(Beta-D-mannuronate) O-acetylase</fullName>
    </submittedName>
</protein>
<feature type="transmembrane region" description="Helical" evidence="1">
    <location>
        <begin position="525"/>
        <end position="546"/>
    </location>
</feature>
<feature type="transmembrane region" description="Helical" evidence="1">
    <location>
        <begin position="567"/>
        <end position="586"/>
    </location>
</feature>
<evidence type="ECO:0000313" key="2">
    <source>
        <dbReference type="EMBL" id="KIL99566.1"/>
    </source>
</evidence>
<keyword evidence="3" id="KW-1185">Reference proteome</keyword>
<evidence type="ECO:0000313" key="3">
    <source>
        <dbReference type="Proteomes" id="UP000031971"/>
    </source>
</evidence>
<reference evidence="2 3" key="1">
    <citation type="submission" date="2015-01" db="EMBL/GenBank/DDBJ databases">
        <title>Genome Sequence of Magnetospirillum magnetotacticum Strain MS-1.</title>
        <authorList>
            <person name="Marinov G.K."/>
            <person name="Smalley M.D."/>
            <person name="DeSalvo G."/>
        </authorList>
    </citation>
    <scope>NUCLEOTIDE SEQUENCE [LARGE SCALE GENOMIC DNA]</scope>
    <source>
        <strain evidence="2 3">MS-1</strain>
    </source>
</reference>
<feature type="transmembrane region" description="Helical" evidence="1">
    <location>
        <begin position="30"/>
        <end position="55"/>
    </location>
</feature>
<dbReference type="AlphaFoldDB" id="A0A0C2V3A1"/>
<dbReference type="EMBL" id="JXSL01000023">
    <property type="protein sequence ID" value="KIL99566.1"/>
    <property type="molecule type" value="Genomic_DNA"/>
</dbReference>
<comment type="caution">
    <text evidence="2">The sequence shown here is derived from an EMBL/GenBank/DDBJ whole genome shotgun (WGS) entry which is preliminary data.</text>
</comment>
<organism evidence="2 3">
    <name type="scientific">Paramagnetospirillum magnetotacticum MS-1</name>
    <dbReference type="NCBI Taxonomy" id="272627"/>
    <lineage>
        <taxon>Bacteria</taxon>
        <taxon>Pseudomonadati</taxon>
        <taxon>Pseudomonadota</taxon>
        <taxon>Alphaproteobacteria</taxon>
        <taxon>Rhodospirillales</taxon>
        <taxon>Magnetospirillaceae</taxon>
        <taxon>Paramagnetospirillum</taxon>
    </lineage>
</organism>
<evidence type="ECO:0000256" key="1">
    <source>
        <dbReference type="SAM" id="Phobius"/>
    </source>
</evidence>
<keyword evidence="1" id="KW-0472">Membrane</keyword>
<keyword evidence="1" id="KW-1133">Transmembrane helix</keyword>
<dbReference type="STRING" id="272627.CCC_04082"/>
<accession>A0A0C2V3A1</accession>
<name>A0A0C2V3A1_PARME</name>
<gene>
    <name evidence="2" type="ORF">CCC_04082</name>
</gene>
<feature type="transmembrane region" description="Helical" evidence="1">
    <location>
        <begin position="456"/>
        <end position="473"/>
    </location>
</feature>